<dbReference type="InterPro" id="IPR052350">
    <property type="entry name" value="Metallo-dep_Lactonases"/>
</dbReference>
<dbReference type="Pfam" id="PF04909">
    <property type="entry name" value="Amidohydro_2"/>
    <property type="match status" value="1"/>
</dbReference>
<name>A0A975J042_9BACT</name>
<accession>A0A975J042</accession>
<dbReference type="GO" id="GO:0016787">
    <property type="term" value="F:hydrolase activity"/>
    <property type="evidence" value="ECO:0007669"/>
    <property type="project" value="InterPro"/>
</dbReference>
<dbReference type="InterPro" id="IPR032466">
    <property type="entry name" value="Metal_Hydrolase"/>
</dbReference>
<sequence length="277" mass="30980">MIDAHHHLWSYSAAEYGWITEDMQTIRRSFRATELDDLMRANGITGTVAVQARTCLEENDFLLDEAAGSQLIRGIVGWVDFKSPEVGEQLDQYRSDSLFKGVREVIQGSPDDEFLSNNAFNRGIREVTRRGLTYDLLIFQDQLDAATAFVKRHPEQSIVLDHAAKPEIRADRFPAEWETGIRALAALDNTACKISGLATEVRDSSWIPDILRRYLDVLLDAFGPSRLMFGSDWPVCLLATPHAAWVETVTSHLASLSATECEAILTGTATTFYRLAL</sequence>
<keyword evidence="4" id="KW-1185">Reference proteome</keyword>
<dbReference type="InterPro" id="IPR006680">
    <property type="entry name" value="Amidohydro-rel"/>
</dbReference>
<evidence type="ECO:0000259" key="2">
    <source>
        <dbReference type="Pfam" id="PF04909"/>
    </source>
</evidence>
<dbReference type="SUPFAM" id="SSF51556">
    <property type="entry name" value="Metallo-dependent hydrolases"/>
    <property type="match status" value="1"/>
</dbReference>
<dbReference type="RefSeq" id="WP_211631698.1">
    <property type="nucleotide sequence ID" value="NZ_CP073100.1"/>
</dbReference>
<organism evidence="3 4">
    <name type="scientific">Luteolibacter ambystomatis</name>
    <dbReference type="NCBI Taxonomy" id="2824561"/>
    <lineage>
        <taxon>Bacteria</taxon>
        <taxon>Pseudomonadati</taxon>
        <taxon>Verrucomicrobiota</taxon>
        <taxon>Verrucomicrobiia</taxon>
        <taxon>Verrucomicrobiales</taxon>
        <taxon>Verrucomicrobiaceae</taxon>
        <taxon>Luteolibacter</taxon>
    </lineage>
</organism>
<gene>
    <name evidence="3" type="ORF">KBB96_01390</name>
</gene>
<proteinExistence type="inferred from homology"/>
<dbReference type="Proteomes" id="UP000676169">
    <property type="component" value="Chromosome"/>
</dbReference>
<reference evidence="3" key="1">
    <citation type="submission" date="2021-04" db="EMBL/GenBank/DDBJ databases">
        <title>Luteolibacter sp. 32A isolated from the skin of an Anderson's salamander (Ambystoma andersonii).</title>
        <authorList>
            <person name="Spergser J."/>
            <person name="Busse H.-J."/>
        </authorList>
    </citation>
    <scope>NUCLEOTIDE SEQUENCE</scope>
    <source>
        <strain evidence="3">32A</strain>
    </source>
</reference>
<dbReference type="KEGG" id="lamb:KBB96_01390"/>
<dbReference type="AlphaFoldDB" id="A0A975J042"/>
<dbReference type="PANTHER" id="PTHR43569:SF2">
    <property type="entry name" value="AMIDOHYDROLASE-RELATED DOMAIN-CONTAINING PROTEIN"/>
    <property type="match status" value="1"/>
</dbReference>
<feature type="domain" description="Amidohydrolase-related" evidence="2">
    <location>
        <begin position="2"/>
        <end position="275"/>
    </location>
</feature>
<comment type="similarity">
    <text evidence="1">Belongs to the metallo-dependent hydrolases superfamily.</text>
</comment>
<dbReference type="PANTHER" id="PTHR43569">
    <property type="entry name" value="AMIDOHYDROLASE"/>
    <property type="match status" value="1"/>
</dbReference>
<evidence type="ECO:0000313" key="4">
    <source>
        <dbReference type="Proteomes" id="UP000676169"/>
    </source>
</evidence>
<dbReference type="Gene3D" id="3.20.20.140">
    <property type="entry name" value="Metal-dependent hydrolases"/>
    <property type="match status" value="1"/>
</dbReference>
<protein>
    <submittedName>
        <fullName evidence="3">Amidohydrolase family protein</fullName>
    </submittedName>
</protein>
<evidence type="ECO:0000313" key="3">
    <source>
        <dbReference type="EMBL" id="QUE51559.1"/>
    </source>
</evidence>
<dbReference type="EMBL" id="CP073100">
    <property type="protein sequence ID" value="QUE51559.1"/>
    <property type="molecule type" value="Genomic_DNA"/>
</dbReference>
<evidence type="ECO:0000256" key="1">
    <source>
        <dbReference type="ARBA" id="ARBA00038310"/>
    </source>
</evidence>